<dbReference type="AlphaFoldDB" id="D8QBA3"/>
<protein>
    <submittedName>
        <fullName evidence="1">Uncharacterized protein</fullName>
    </submittedName>
</protein>
<sequence length="68" mass="7599">MHDVIRSGAYGIRKAFQRLLELGRTKAVRSVRSLLALNHDHDDLGVTVSLNHHHVCALLPLRHTGNNP</sequence>
<dbReference type="KEGG" id="scm:SCHCO_01101374"/>
<keyword evidence="2" id="KW-1185">Reference proteome</keyword>
<name>D8QBA3_SCHCM</name>
<dbReference type="GeneID" id="9593968"/>
<feature type="non-terminal residue" evidence="1">
    <location>
        <position position="68"/>
    </location>
</feature>
<dbReference type="InParanoid" id="D8QBA3"/>
<dbReference type="OrthoDB" id="10308480at2759"/>
<dbReference type="RefSeq" id="XP_003029218.1">
    <property type="nucleotide sequence ID" value="XM_003029172.1"/>
</dbReference>
<dbReference type="Proteomes" id="UP000007431">
    <property type="component" value="Unassembled WGS sequence"/>
</dbReference>
<organism evidence="2">
    <name type="scientific">Schizophyllum commune (strain H4-8 / FGSC 9210)</name>
    <name type="common">Split gill fungus</name>
    <dbReference type="NCBI Taxonomy" id="578458"/>
    <lineage>
        <taxon>Eukaryota</taxon>
        <taxon>Fungi</taxon>
        <taxon>Dikarya</taxon>
        <taxon>Basidiomycota</taxon>
        <taxon>Agaricomycotina</taxon>
        <taxon>Agaricomycetes</taxon>
        <taxon>Agaricomycetidae</taxon>
        <taxon>Agaricales</taxon>
        <taxon>Schizophyllaceae</taxon>
        <taxon>Schizophyllum</taxon>
    </lineage>
</organism>
<dbReference type="VEuPathDB" id="FungiDB:SCHCODRAFT_01101374"/>
<reference evidence="1 2" key="1">
    <citation type="journal article" date="2010" name="Nat. Biotechnol.">
        <title>Genome sequence of the model mushroom Schizophyllum commune.</title>
        <authorList>
            <person name="Ohm R.A."/>
            <person name="de Jong J.F."/>
            <person name="Lugones L.G."/>
            <person name="Aerts A."/>
            <person name="Kothe E."/>
            <person name="Stajich J.E."/>
            <person name="de Vries R.P."/>
            <person name="Record E."/>
            <person name="Levasseur A."/>
            <person name="Baker S.E."/>
            <person name="Bartholomew K.A."/>
            <person name="Coutinho P.M."/>
            <person name="Erdmann S."/>
            <person name="Fowler T.J."/>
            <person name="Gathman A.C."/>
            <person name="Lombard V."/>
            <person name="Henrissat B."/>
            <person name="Knabe N."/>
            <person name="Kuees U."/>
            <person name="Lilly W.W."/>
            <person name="Lindquist E."/>
            <person name="Lucas S."/>
            <person name="Magnuson J.K."/>
            <person name="Piumi F."/>
            <person name="Raudaskoski M."/>
            <person name="Salamov A."/>
            <person name="Schmutz J."/>
            <person name="Schwarze F.W.M.R."/>
            <person name="vanKuyk P.A."/>
            <person name="Horton J.S."/>
            <person name="Grigoriev I.V."/>
            <person name="Woesten H.A.B."/>
        </authorList>
    </citation>
    <scope>NUCLEOTIDE SEQUENCE [LARGE SCALE GENOMIC DNA]</scope>
    <source>
        <strain evidence="2">H4-8 / FGSC 9210</strain>
    </source>
</reference>
<evidence type="ECO:0000313" key="2">
    <source>
        <dbReference type="Proteomes" id="UP000007431"/>
    </source>
</evidence>
<dbReference type="EMBL" id="GL377309">
    <property type="protein sequence ID" value="EFI94315.1"/>
    <property type="molecule type" value="Genomic_DNA"/>
</dbReference>
<proteinExistence type="predicted"/>
<evidence type="ECO:0000313" key="1">
    <source>
        <dbReference type="EMBL" id="EFI94315.1"/>
    </source>
</evidence>
<accession>D8QBA3</accession>
<dbReference type="HOGENOM" id="CLU_2795398_0_0_1"/>
<gene>
    <name evidence="1" type="ORF">SCHCODRAFT_111170</name>
</gene>